<feature type="non-terminal residue" evidence="1">
    <location>
        <position position="1"/>
    </location>
</feature>
<sequence length="89" mass="10228">SVRDWFRVPKITPSSLCSVLHLLLPCTNLGSDAVVLRSLPFLFLTLEHGHFSISLRYLSLHGISMDTVRSLFNIYSFFFINYFMALEQS</sequence>
<reference evidence="1" key="1">
    <citation type="submission" date="2015-12" db="EMBL/GenBank/DDBJ databases">
        <title>Gene expression during late stages of embryo sac development: a critical building block for successful pollen-pistil interactions.</title>
        <authorList>
            <person name="Liu Y."/>
            <person name="Joly V."/>
            <person name="Sabar M."/>
            <person name="Matton D.P."/>
        </authorList>
    </citation>
    <scope>NUCLEOTIDE SEQUENCE</scope>
</reference>
<protein>
    <submittedName>
        <fullName evidence="1">Putative ovule protein</fullName>
    </submittedName>
</protein>
<accession>A0A0V0H590</accession>
<dbReference type="AlphaFoldDB" id="A0A0V0H590"/>
<name>A0A0V0H590_SOLCH</name>
<proteinExistence type="predicted"/>
<evidence type="ECO:0000313" key="1">
    <source>
        <dbReference type="EMBL" id="JAP15341.1"/>
    </source>
</evidence>
<dbReference type="EMBL" id="GEDG01025311">
    <property type="protein sequence ID" value="JAP15341.1"/>
    <property type="molecule type" value="Transcribed_RNA"/>
</dbReference>
<organism evidence="1">
    <name type="scientific">Solanum chacoense</name>
    <name type="common">Chaco potato</name>
    <dbReference type="NCBI Taxonomy" id="4108"/>
    <lineage>
        <taxon>Eukaryota</taxon>
        <taxon>Viridiplantae</taxon>
        <taxon>Streptophyta</taxon>
        <taxon>Embryophyta</taxon>
        <taxon>Tracheophyta</taxon>
        <taxon>Spermatophyta</taxon>
        <taxon>Magnoliopsida</taxon>
        <taxon>eudicotyledons</taxon>
        <taxon>Gunneridae</taxon>
        <taxon>Pentapetalae</taxon>
        <taxon>asterids</taxon>
        <taxon>lamiids</taxon>
        <taxon>Solanales</taxon>
        <taxon>Solanaceae</taxon>
        <taxon>Solanoideae</taxon>
        <taxon>Solaneae</taxon>
        <taxon>Solanum</taxon>
    </lineage>
</organism>